<feature type="region of interest" description="Disordered" evidence="3">
    <location>
        <begin position="1"/>
        <end position="32"/>
    </location>
</feature>
<sequence length="259" mass="27553">MVRKVTMPSGERPSEALDADGRDGESLTQPAEAVALAEARARAARERARRLSERADAIAGDRQPTAGTEAGDATVDDAVAKARRRFRVRPRRLRRPARTGLAAIAAAVISCGSLGASGFLIWHHRNVAHQQQRAAEFAAAARQGAIILMSIDATKARQDVQRIIDSTTGAFKGGMLIAADDLVQSVEQSRVSTKVTVQGVAVQSMTDDSAVVLVAAKAEVANPEANPDQAKLPPRSWRIVMTVQRDGGQLKVAKVEALP</sequence>
<comment type="caution">
    <text evidence="5">The sequence shown here is derived from an EMBL/GenBank/DDBJ whole genome shotgun (WGS) entry which is preliminary data.</text>
</comment>
<keyword evidence="4" id="KW-0812">Transmembrane</keyword>
<dbReference type="Proteomes" id="UP000077342">
    <property type="component" value="Unassembled WGS sequence"/>
</dbReference>
<feature type="region of interest" description="Disordered" evidence="3">
    <location>
        <begin position="46"/>
        <end position="72"/>
    </location>
</feature>
<accession>A0A163Y0X5</accession>
<evidence type="ECO:0000313" key="5">
    <source>
        <dbReference type="EMBL" id="KZS59959.1"/>
    </source>
</evidence>
<dbReference type="EMBL" id="LWCI01000132">
    <property type="protein sequence ID" value="KZS59959.1"/>
    <property type="molecule type" value="Genomic_DNA"/>
</dbReference>
<evidence type="ECO:0000256" key="3">
    <source>
        <dbReference type="SAM" id="MobiDB-lite"/>
    </source>
</evidence>
<evidence type="ECO:0000256" key="4">
    <source>
        <dbReference type="SAM" id="Phobius"/>
    </source>
</evidence>
<dbReference type="PANTHER" id="PTHR37042:SF4">
    <property type="entry name" value="OUTER MEMBRANE PROTEIN RV1973"/>
    <property type="match status" value="1"/>
</dbReference>
<evidence type="ECO:0008006" key="7">
    <source>
        <dbReference type="Google" id="ProtNLM"/>
    </source>
</evidence>
<protein>
    <recommendedName>
        <fullName evidence="7">Mce protein</fullName>
    </recommendedName>
</protein>
<organism evidence="5 6">
    <name type="scientific">Mycobacterium ostraviense</name>
    <dbReference type="NCBI Taxonomy" id="2738409"/>
    <lineage>
        <taxon>Bacteria</taxon>
        <taxon>Bacillati</taxon>
        <taxon>Actinomycetota</taxon>
        <taxon>Actinomycetes</taxon>
        <taxon>Mycobacteriales</taxon>
        <taxon>Mycobacteriaceae</taxon>
        <taxon>Mycobacterium</taxon>
    </lineage>
</organism>
<feature type="compositionally biased region" description="Basic and acidic residues" evidence="3">
    <location>
        <begin position="12"/>
        <end position="25"/>
    </location>
</feature>
<dbReference type="AlphaFoldDB" id="A0A163Y0X5"/>
<gene>
    <name evidence="5" type="ORF">A4G28_09310</name>
</gene>
<evidence type="ECO:0000256" key="1">
    <source>
        <dbReference type="ARBA" id="ARBA00004370"/>
    </source>
</evidence>
<keyword evidence="6" id="KW-1185">Reference proteome</keyword>
<comment type="subcellular location">
    <subcellularLocation>
        <location evidence="1">Membrane</location>
    </subcellularLocation>
</comment>
<dbReference type="PANTHER" id="PTHR37042">
    <property type="entry name" value="OUTER MEMBRANE PROTEIN RV1973"/>
    <property type="match status" value="1"/>
</dbReference>
<evidence type="ECO:0000256" key="2">
    <source>
        <dbReference type="ARBA" id="ARBA00023136"/>
    </source>
</evidence>
<name>A0A163Y0X5_9MYCO</name>
<proteinExistence type="predicted"/>
<evidence type="ECO:0000313" key="6">
    <source>
        <dbReference type="Proteomes" id="UP000077342"/>
    </source>
</evidence>
<keyword evidence="2 4" id="KW-0472">Membrane</keyword>
<reference evidence="6" key="1">
    <citation type="submission" date="2016-04" db="EMBL/GenBank/DDBJ databases">
        <authorList>
            <person name="Strapagiel D."/>
            <person name="Borowka P."/>
            <person name="Marciniak B."/>
            <person name="Bakula Z."/>
            <person name="Van Ingen J."/>
            <person name="Safianowska A."/>
            <person name="Dziadek J."/>
            <person name="Jagielski T."/>
        </authorList>
    </citation>
    <scope>NUCLEOTIDE SEQUENCE [LARGE SCALE GENOMIC DNA]</scope>
    <source>
        <strain evidence="6">1010001458</strain>
    </source>
</reference>
<feature type="transmembrane region" description="Helical" evidence="4">
    <location>
        <begin position="99"/>
        <end position="122"/>
    </location>
</feature>
<dbReference type="GO" id="GO:0016020">
    <property type="term" value="C:membrane"/>
    <property type="evidence" value="ECO:0007669"/>
    <property type="project" value="UniProtKB-SubCell"/>
</dbReference>
<feature type="compositionally biased region" description="Basic and acidic residues" evidence="3">
    <location>
        <begin position="46"/>
        <end position="56"/>
    </location>
</feature>
<keyword evidence="4" id="KW-1133">Transmembrane helix</keyword>